<organism evidence="6 8">
    <name type="scientific">Fundicoccus ignavus</name>
    <dbReference type="NCBI Taxonomy" id="2664442"/>
    <lineage>
        <taxon>Bacteria</taxon>
        <taxon>Bacillati</taxon>
        <taxon>Bacillota</taxon>
        <taxon>Bacilli</taxon>
        <taxon>Lactobacillales</taxon>
        <taxon>Aerococcaceae</taxon>
        <taxon>Fundicoccus</taxon>
    </lineage>
</organism>
<dbReference type="SUPFAM" id="SSF56519">
    <property type="entry name" value="Penicillin binding protein dimerisation domain"/>
    <property type="match status" value="1"/>
</dbReference>
<dbReference type="Gene3D" id="3.40.710.10">
    <property type="entry name" value="DD-peptidase/beta-lactamase superfamily"/>
    <property type="match status" value="1"/>
</dbReference>
<keyword evidence="8" id="KW-1185">Reference proteome</keyword>
<evidence type="ECO:0000259" key="4">
    <source>
        <dbReference type="Pfam" id="PF00905"/>
    </source>
</evidence>
<dbReference type="Proteomes" id="UP000430975">
    <property type="component" value="Unassembled WGS sequence"/>
</dbReference>
<dbReference type="InterPro" id="IPR050515">
    <property type="entry name" value="Beta-lactam/transpept"/>
</dbReference>
<evidence type="ECO:0000256" key="2">
    <source>
        <dbReference type="ARBA" id="ARBA00007171"/>
    </source>
</evidence>
<evidence type="ECO:0000313" key="9">
    <source>
        <dbReference type="Proteomes" id="UP000440066"/>
    </source>
</evidence>
<dbReference type="EMBL" id="WJQS01000004">
    <property type="protein sequence ID" value="MRI85473.1"/>
    <property type="molecule type" value="Genomic_DNA"/>
</dbReference>
<dbReference type="Gene3D" id="3.30.70.2110">
    <property type="match status" value="1"/>
</dbReference>
<evidence type="ECO:0000256" key="1">
    <source>
        <dbReference type="ARBA" id="ARBA00004162"/>
    </source>
</evidence>
<evidence type="ECO:0000313" key="6">
    <source>
        <dbReference type="EMBL" id="MRI85473.1"/>
    </source>
</evidence>
<dbReference type="RefSeq" id="WP_153832623.1">
    <property type="nucleotide sequence ID" value="NZ_WJQS01000004.1"/>
</dbReference>
<dbReference type="AlphaFoldDB" id="A0A6I2GYH7"/>
<reference evidence="7 9" key="1">
    <citation type="submission" date="2019-11" db="EMBL/GenBank/DDBJ databases">
        <title>Characterisation of Fundicoccus ignavus gen. nov. sp. nov., a novel genus of the family Aerococcaceae from bulk tank milk.</title>
        <authorList>
            <person name="Siebert A."/>
            <person name="Huptas C."/>
            <person name="Wenning M."/>
            <person name="Scherer S."/>
            <person name="Doll E.V."/>
        </authorList>
    </citation>
    <scope>NUCLEOTIDE SEQUENCE [LARGE SCALE GENOMIC DNA]</scope>
    <source>
        <strain evidence="7 9">DSM 109652</strain>
    </source>
</reference>
<dbReference type="InterPro" id="IPR005311">
    <property type="entry name" value="PBP_dimer"/>
</dbReference>
<dbReference type="InterPro" id="IPR036138">
    <property type="entry name" value="PBP_dimer_sf"/>
</dbReference>
<dbReference type="GO" id="GO:0071555">
    <property type="term" value="P:cell wall organization"/>
    <property type="evidence" value="ECO:0007669"/>
    <property type="project" value="TreeGrafter"/>
</dbReference>
<dbReference type="InterPro" id="IPR001460">
    <property type="entry name" value="PCN-bd_Tpept"/>
</dbReference>
<dbReference type="GO" id="GO:0008658">
    <property type="term" value="F:penicillin binding"/>
    <property type="evidence" value="ECO:0007669"/>
    <property type="project" value="InterPro"/>
</dbReference>
<dbReference type="Pfam" id="PF00905">
    <property type="entry name" value="Transpeptidase"/>
    <property type="match status" value="1"/>
</dbReference>
<evidence type="ECO:0000313" key="7">
    <source>
        <dbReference type="EMBL" id="MRJ47557.1"/>
    </source>
</evidence>
<comment type="similarity">
    <text evidence="2">Belongs to the transpeptidase family.</text>
</comment>
<protein>
    <submittedName>
        <fullName evidence="6">Penicillin-binding protein 2</fullName>
    </submittedName>
</protein>
<accession>A0A6I2GYH7</accession>
<dbReference type="Pfam" id="PF03717">
    <property type="entry name" value="PBP_dimer"/>
    <property type="match status" value="1"/>
</dbReference>
<comment type="subcellular location">
    <subcellularLocation>
        <location evidence="1">Cell membrane</location>
        <topology evidence="1">Single-pass membrane protein</topology>
    </subcellularLocation>
</comment>
<dbReference type="PANTHER" id="PTHR30627">
    <property type="entry name" value="PEPTIDOGLYCAN D,D-TRANSPEPTIDASE"/>
    <property type="match status" value="1"/>
</dbReference>
<feature type="domain" description="Penicillin-binding protein transpeptidase" evidence="4">
    <location>
        <begin position="258"/>
        <end position="560"/>
    </location>
</feature>
<reference evidence="6 8" key="2">
    <citation type="submission" date="2019-11" db="EMBL/GenBank/DDBJ databases">
        <title>Characterisation of Fundicoccus ignavus gen. nov. sp. nov., a novel genus of the family Aerococcaceae isolated from bulk tank milk.</title>
        <authorList>
            <person name="Siebert A."/>
            <person name="Huptas C."/>
            <person name="Wenning M."/>
            <person name="Scherer S."/>
            <person name="Doll E.V."/>
        </authorList>
    </citation>
    <scope>NUCLEOTIDE SEQUENCE [LARGE SCALE GENOMIC DNA]</scope>
    <source>
        <strain evidence="6 8">WS4759</strain>
    </source>
</reference>
<dbReference type="Gene3D" id="3.90.1310.10">
    <property type="entry name" value="Penicillin-binding protein 2a (Domain 2)"/>
    <property type="match status" value="1"/>
</dbReference>
<dbReference type="GO" id="GO:0005886">
    <property type="term" value="C:plasma membrane"/>
    <property type="evidence" value="ECO:0007669"/>
    <property type="project" value="UniProtKB-SubCell"/>
</dbReference>
<dbReference type="PANTHER" id="PTHR30627:SF26">
    <property type="entry name" value="PENICILLIN-BINDING PROTEIN 2B"/>
    <property type="match status" value="1"/>
</dbReference>
<evidence type="ECO:0000256" key="3">
    <source>
        <dbReference type="ARBA" id="ARBA00023136"/>
    </source>
</evidence>
<name>A0A6I2GYH7_9LACT</name>
<comment type="caution">
    <text evidence="6">The sequence shown here is derived from an EMBL/GenBank/DDBJ whole genome shotgun (WGS) entry which is preliminary data.</text>
</comment>
<feature type="domain" description="Penicillin-binding protein dimerisation" evidence="5">
    <location>
        <begin position="60"/>
        <end position="213"/>
    </location>
</feature>
<evidence type="ECO:0000313" key="8">
    <source>
        <dbReference type="Proteomes" id="UP000430975"/>
    </source>
</evidence>
<sequence length="569" mass="63638">MRKFKTNSDTRKNVTTLAFLSLAVGVLLILRFGQLMINKTVNNIDLVEYGQNNDMGSSITEARRGTIFDQNGQPIAMDTTSYSMYAVLNSSWDDNEVVDTDYTARVLSNYLDLTQDEILTILLNPDANQVEFGEAGKNITPDTKTLIDNENLPGIKFDSQVKRQYVNDYFASHLIGYAVTEFDEELNTTVLKGQIGIESGLDGRLSGIDQYKTNLDNNIQADYLSGDDVYLTLDSRLQNFMEDLLDINYKRYQPEEVSAYLVEVETGRLLTAAQRPSFNLNTREGIEQKWTNMLVEEAFEPGSTIKILTLATSYDLGLYQPGETFMSGEVAVYDQIVRDYNLYGWGEITFDEGLSRSSNVGVVKLVERMGEDKWVQVLEELGFGKSTQSGLPNETEGSLQFDNPVSKIMSSFGQGFAASPIQLLQAYTTIGNDGKQMKIQYIDRMKSSQNTFESEVLGQPITEEAADHVLGLMVNTVEESYGTAQDFKNQTVNIAAKTGTAQIADPNGNGYLTGDYDYYFSVVAFFPAEDPEFMLYISMKQPNNPQGRTGSQILSEIFHPFVENVMINQ</sequence>
<proteinExistence type="inferred from homology"/>
<evidence type="ECO:0000259" key="5">
    <source>
        <dbReference type="Pfam" id="PF03717"/>
    </source>
</evidence>
<dbReference type="SUPFAM" id="SSF56601">
    <property type="entry name" value="beta-lactamase/transpeptidase-like"/>
    <property type="match status" value="1"/>
</dbReference>
<dbReference type="EMBL" id="WJQT01000010">
    <property type="protein sequence ID" value="MRJ47557.1"/>
    <property type="molecule type" value="Genomic_DNA"/>
</dbReference>
<dbReference type="InterPro" id="IPR012338">
    <property type="entry name" value="Beta-lactam/transpept-like"/>
</dbReference>
<dbReference type="Proteomes" id="UP000440066">
    <property type="component" value="Unassembled WGS sequence"/>
</dbReference>
<gene>
    <name evidence="7" type="ORF">GF867_08265</name>
    <name evidence="6" type="ORF">GIY09_06225</name>
</gene>
<keyword evidence="3" id="KW-0472">Membrane</keyword>